<protein>
    <submittedName>
        <fullName evidence="1">Uncharacterized protein</fullName>
    </submittedName>
</protein>
<evidence type="ECO:0000313" key="2">
    <source>
        <dbReference type="Proteomes" id="UP000034034"/>
    </source>
</evidence>
<sequence>MTARWDIYTDPELERQLAKESGPAWAALRALVTELEWRAEHVGRPLGYPWPHEIRRAPIEDDTMVFGAIEYVLESRSRRIARILDIRWLPTGP</sequence>
<keyword evidence="2" id="KW-1185">Reference proteome</keyword>
<dbReference type="PATRIC" id="fig|408015.6.peg.5462"/>
<dbReference type="EMBL" id="CP009922">
    <property type="protein sequence ID" value="AKG46781.1"/>
    <property type="molecule type" value="Genomic_DNA"/>
</dbReference>
<dbReference type="Proteomes" id="UP000034034">
    <property type="component" value="Chromosome"/>
</dbReference>
<dbReference type="KEGG" id="sxi:SXIM_53970"/>
<dbReference type="HOGENOM" id="CLU_2398483_0_0_11"/>
<dbReference type="RefSeq" id="WP_030737922.1">
    <property type="nucleotide sequence ID" value="NZ_CBDRAA010000010.1"/>
</dbReference>
<dbReference type="AlphaFoldDB" id="A0A0F7CQP7"/>
<gene>
    <name evidence="1" type="ORF">SXIM_53970</name>
</gene>
<reference evidence="1" key="1">
    <citation type="submission" date="2019-08" db="EMBL/GenBank/DDBJ databases">
        <title>Complete genome sequence of a mangrove-derived Streptomyces xiamenensis.</title>
        <authorList>
            <person name="Xu J."/>
        </authorList>
    </citation>
    <scope>NUCLEOTIDE SEQUENCE</scope>
    <source>
        <strain evidence="1">318</strain>
    </source>
</reference>
<dbReference type="STRING" id="408015.SXIM_53970"/>
<evidence type="ECO:0000313" key="1">
    <source>
        <dbReference type="EMBL" id="AKG46781.1"/>
    </source>
</evidence>
<organism evidence="1 2">
    <name type="scientific">Streptomyces xiamenensis</name>
    <dbReference type="NCBI Taxonomy" id="408015"/>
    <lineage>
        <taxon>Bacteria</taxon>
        <taxon>Bacillati</taxon>
        <taxon>Actinomycetota</taxon>
        <taxon>Actinomycetes</taxon>
        <taxon>Kitasatosporales</taxon>
        <taxon>Streptomycetaceae</taxon>
        <taxon>Streptomyces</taxon>
    </lineage>
</organism>
<name>A0A0F7CQP7_9ACTN</name>
<accession>A0A0F7CQP7</accession>
<proteinExistence type="predicted"/>